<feature type="transmembrane region" description="Helical" evidence="8">
    <location>
        <begin position="79"/>
        <end position="102"/>
    </location>
</feature>
<comment type="subcellular location">
    <subcellularLocation>
        <location evidence="1">Membrane</location>
        <topology evidence="1">Multi-pass membrane protein</topology>
    </subcellularLocation>
</comment>
<protein>
    <submittedName>
        <fullName evidence="10">Sugar transferase</fullName>
        <ecNumber evidence="10">2.7.8.-</ecNumber>
    </submittedName>
</protein>
<dbReference type="PANTHER" id="PTHR30576">
    <property type="entry name" value="COLANIC BIOSYNTHESIS UDP-GLUCOSE LIPID CARRIER TRANSFERASE"/>
    <property type="match status" value="1"/>
</dbReference>
<keyword evidence="4 8" id="KW-0812">Transmembrane</keyword>
<dbReference type="GO" id="GO:0016740">
    <property type="term" value="F:transferase activity"/>
    <property type="evidence" value="ECO:0007669"/>
    <property type="project" value="UniProtKB-KW"/>
</dbReference>
<evidence type="ECO:0000256" key="1">
    <source>
        <dbReference type="ARBA" id="ARBA00004141"/>
    </source>
</evidence>
<keyword evidence="11" id="KW-1185">Reference proteome</keyword>
<evidence type="ECO:0000256" key="7">
    <source>
        <dbReference type="SAM" id="MobiDB-lite"/>
    </source>
</evidence>
<reference evidence="11" key="1">
    <citation type="journal article" date="2019" name="Int. J. Syst. Evol. Microbiol.">
        <title>The Global Catalogue of Microorganisms (GCM) 10K type strain sequencing project: providing services to taxonomists for standard genome sequencing and annotation.</title>
        <authorList>
            <consortium name="The Broad Institute Genomics Platform"/>
            <consortium name="The Broad Institute Genome Sequencing Center for Infectious Disease"/>
            <person name="Wu L."/>
            <person name="Ma J."/>
        </authorList>
    </citation>
    <scope>NUCLEOTIDE SEQUENCE [LARGE SCALE GENOMIC DNA]</scope>
    <source>
        <strain evidence="11">CCM 8391</strain>
    </source>
</reference>
<feature type="domain" description="Bacterial sugar transferase" evidence="9">
    <location>
        <begin position="319"/>
        <end position="505"/>
    </location>
</feature>
<dbReference type="RefSeq" id="WP_379587492.1">
    <property type="nucleotide sequence ID" value="NZ_JBHSQW010000044.1"/>
</dbReference>
<dbReference type="Pfam" id="PF13727">
    <property type="entry name" value="CoA_binding_3"/>
    <property type="match status" value="1"/>
</dbReference>
<dbReference type="EMBL" id="JBHSQW010000044">
    <property type="protein sequence ID" value="MFC5996695.1"/>
    <property type="molecule type" value="Genomic_DNA"/>
</dbReference>
<evidence type="ECO:0000259" key="9">
    <source>
        <dbReference type="Pfam" id="PF02397"/>
    </source>
</evidence>
<feature type="transmembrane region" description="Helical" evidence="8">
    <location>
        <begin position="123"/>
        <end position="143"/>
    </location>
</feature>
<evidence type="ECO:0000313" key="11">
    <source>
        <dbReference type="Proteomes" id="UP001596302"/>
    </source>
</evidence>
<evidence type="ECO:0000256" key="3">
    <source>
        <dbReference type="ARBA" id="ARBA00022679"/>
    </source>
</evidence>
<accession>A0ABW1J8K8</accession>
<dbReference type="InterPro" id="IPR003362">
    <property type="entry name" value="Bact_transf"/>
</dbReference>
<name>A0ABW1J8K8_9PSEU</name>
<evidence type="ECO:0000256" key="8">
    <source>
        <dbReference type="SAM" id="Phobius"/>
    </source>
</evidence>
<dbReference type="Proteomes" id="UP001596302">
    <property type="component" value="Unassembled WGS sequence"/>
</dbReference>
<evidence type="ECO:0000256" key="2">
    <source>
        <dbReference type="ARBA" id="ARBA00006464"/>
    </source>
</evidence>
<dbReference type="NCBIfam" id="TIGR03025">
    <property type="entry name" value="EPS_sugtrans"/>
    <property type="match status" value="1"/>
</dbReference>
<feature type="transmembrane region" description="Helical" evidence="8">
    <location>
        <begin position="149"/>
        <end position="168"/>
    </location>
</feature>
<feature type="transmembrane region" description="Helical" evidence="8">
    <location>
        <begin position="54"/>
        <end position="73"/>
    </location>
</feature>
<comment type="similarity">
    <text evidence="2">Belongs to the bacterial sugar transferase family.</text>
</comment>
<sequence>MASDVELTDGSEPGAHTRSAPGPAATASRSTWEFGRLPGASVTRPRWEIRYARLVVANDLLAIAIAVLVGHLLRLGNYVPYFGGSTSPGLGVVSGLVTVAALRVTGAWDPRVLGQGSDEFSRVLHALTASAVVVGLGGLALEISSVRPWVFGLIPLAGVLTVIGRYLLRRWLHRHRADGRFTHYALAVGTIESVSNLIRRTRRDSHNGWVVAGVCTPTGTGPDGAPVVLDVPVLGDLDSVSEIVRRGEHRVVAIGDAPGWSGRRLHQLAWDIEGVGADLVVDPGLMEIAGPRLHVAPVDGLPLLRLTEPVFTGVPRVVKNAIDWVGAAVLLVLVAPVLVAIAAVVKLDGGPVLFRQTRVGRHGKTFRMLKFRSMVVDAEARQAELMATNEGAGPLFKLKNDPRVTRVGAVLRKYSLDELPQLVNVLTGSMSLVGPRPPLPHEVATYSRAAERKLLVKPGLTGLWQVSGRSDLSWEEAVRLDLRYVENWTLAMDLLILWKTVGTLVRGNGAY</sequence>
<evidence type="ECO:0000256" key="4">
    <source>
        <dbReference type="ARBA" id="ARBA00022692"/>
    </source>
</evidence>
<dbReference type="Pfam" id="PF02397">
    <property type="entry name" value="Bac_transf"/>
    <property type="match status" value="1"/>
</dbReference>
<evidence type="ECO:0000256" key="6">
    <source>
        <dbReference type="ARBA" id="ARBA00023136"/>
    </source>
</evidence>
<gene>
    <name evidence="10" type="ORF">ACFQE5_21030</name>
</gene>
<organism evidence="10 11">
    <name type="scientific">Pseudonocardia hispaniensis</name>
    <dbReference type="NCBI Taxonomy" id="904933"/>
    <lineage>
        <taxon>Bacteria</taxon>
        <taxon>Bacillati</taxon>
        <taxon>Actinomycetota</taxon>
        <taxon>Actinomycetes</taxon>
        <taxon>Pseudonocardiales</taxon>
        <taxon>Pseudonocardiaceae</taxon>
        <taxon>Pseudonocardia</taxon>
    </lineage>
</organism>
<keyword evidence="6 8" id="KW-0472">Membrane</keyword>
<keyword evidence="5 8" id="KW-1133">Transmembrane helix</keyword>
<evidence type="ECO:0000256" key="5">
    <source>
        <dbReference type="ARBA" id="ARBA00022989"/>
    </source>
</evidence>
<feature type="transmembrane region" description="Helical" evidence="8">
    <location>
        <begin position="324"/>
        <end position="345"/>
    </location>
</feature>
<evidence type="ECO:0000313" key="10">
    <source>
        <dbReference type="EMBL" id="MFC5996695.1"/>
    </source>
</evidence>
<proteinExistence type="inferred from homology"/>
<keyword evidence="3 10" id="KW-0808">Transferase</keyword>
<dbReference type="EC" id="2.7.8.-" evidence="10"/>
<feature type="region of interest" description="Disordered" evidence="7">
    <location>
        <begin position="1"/>
        <end position="29"/>
    </location>
</feature>
<dbReference type="InterPro" id="IPR017475">
    <property type="entry name" value="EPS_sugar_tfrase"/>
</dbReference>
<comment type="caution">
    <text evidence="10">The sequence shown here is derived from an EMBL/GenBank/DDBJ whole genome shotgun (WGS) entry which is preliminary data.</text>
</comment>
<dbReference type="PANTHER" id="PTHR30576:SF10">
    <property type="entry name" value="SLL5057 PROTEIN"/>
    <property type="match status" value="1"/>
</dbReference>